<gene>
    <name evidence="1" type="ORF">FJ657_01820</name>
</gene>
<sequence>MSDRISSSAPAEDGDAPAADELGFAIDAAVLAVPGVQRLFPADPAALRALQQVAGDGAARPASAVRSGSATISVAIDDALPTREVCDELTARVREVAGPVPVEIRVSRIHVDRL</sequence>
<evidence type="ECO:0000313" key="1">
    <source>
        <dbReference type="EMBL" id="TPW77445.1"/>
    </source>
</evidence>
<protein>
    <recommendedName>
        <fullName evidence="3">Asp23/Gls24 family envelope stress response protein</fullName>
    </recommendedName>
</protein>
<dbReference type="OrthoDB" id="9988746at2"/>
<proteinExistence type="predicted"/>
<dbReference type="AlphaFoldDB" id="A0A506Y603"/>
<reference evidence="1 2" key="1">
    <citation type="submission" date="2019-06" db="EMBL/GenBank/DDBJ databases">
        <authorList>
            <person name="Li F."/>
        </authorList>
    </citation>
    <scope>NUCLEOTIDE SEQUENCE [LARGE SCALE GENOMIC DNA]</scope>
    <source>
        <strain evidence="1 2">10F1D-1</strain>
    </source>
</reference>
<dbReference type="Proteomes" id="UP000316252">
    <property type="component" value="Unassembled WGS sequence"/>
</dbReference>
<evidence type="ECO:0000313" key="2">
    <source>
        <dbReference type="Proteomes" id="UP000316252"/>
    </source>
</evidence>
<keyword evidence="2" id="KW-1185">Reference proteome</keyword>
<dbReference type="EMBL" id="VHQG01000001">
    <property type="protein sequence ID" value="TPW77445.1"/>
    <property type="molecule type" value="Genomic_DNA"/>
</dbReference>
<name>A0A506Y603_9MICO</name>
<evidence type="ECO:0008006" key="3">
    <source>
        <dbReference type="Google" id="ProtNLM"/>
    </source>
</evidence>
<organism evidence="1 2">
    <name type="scientific">Schumannella soli</name>
    <dbReference type="NCBI Taxonomy" id="2590779"/>
    <lineage>
        <taxon>Bacteria</taxon>
        <taxon>Bacillati</taxon>
        <taxon>Actinomycetota</taxon>
        <taxon>Actinomycetes</taxon>
        <taxon>Micrococcales</taxon>
        <taxon>Microbacteriaceae</taxon>
        <taxon>Schumannella</taxon>
    </lineage>
</organism>
<dbReference type="RefSeq" id="WP_141161973.1">
    <property type="nucleotide sequence ID" value="NZ_VHQG01000001.1"/>
</dbReference>
<comment type="caution">
    <text evidence="1">The sequence shown here is derived from an EMBL/GenBank/DDBJ whole genome shotgun (WGS) entry which is preliminary data.</text>
</comment>
<accession>A0A506Y603</accession>